<organism evidence="2 3">
    <name type="scientific">Phrynocephalus forsythii</name>
    <dbReference type="NCBI Taxonomy" id="171643"/>
    <lineage>
        <taxon>Eukaryota</taxon>
        <taxon>Metazoa</taxon>
        <taxon>Chordata</taxon>
        <taxon>Craniata</taxon>
        <taxon>Vertebrata</taxon>
        <taxon>Euteleostomi</taxon>
        <taxon>Lepidosauria</taxon>
        <taxon>Squamata</taxon>
        <taxon>Bifurcata</taxon>
        <taxon>Unidentata</taxon>
        <taxon>Episquamata</taxon>
        <taxon>Toxicofera</taxon>
        <taxon>Iguania</taxon>
        <taxon>Acrodonta</taxon>
        <taxon>Agamidae</taxon>
        <taxon>Agaminae</taxon>
        <taxon>Phrynocephalus</taxon>
    </lineage>
</organism>
<reference evidence="2" key="1">
    <citation type="journal article" date="2023" name="DNA Res.">
        <title>Chromosome-level genome assembly of Phrynocephalus forsythii using third-generation DNA sequencing and Hi-C analysis.</title>
        <authorList>
            <person name="Qi Y."/>
            <person name="Zhao W."/>
            <person name="Zhao Y."/>
            <person name="Niu C."/>
            <person name="Cao S."/>
            <person name="Zhang Y."/>
        </authorList>
    </citation>
    <scope>NUCLEOTIDE SEQUENCE</scope>
    <source>
        <tissue evidence="2">Muscle</tissue>
    </source>
</reference>
<accession>A0A9Q0Y0M7</accession>
<evidence type="ECO:0000256" key="1">
    <source>
        <dbReference type="SAM" id="MobiDB-lite"/>
    </source>
</evidence>
<gene>
    <name evidence="2" type="ORF">JRQ81_015143</name>
</gene>
<proteinExistence type="predicted"/>
<comment type="caution">
    <text evidence="2">The sequence shown here is derived from an EMBL/GenBank/DDBJ whole genome shotgun (WGS) entry which is preliminary data.</text>
</comment>
<name>A0A9Q0Y0M7_9SAUR</name>
<dbReference type="EMBL" id="JAPFRF010000005">
    <property type="protein sequence ID" value="KAJ7332963.1"/>
    <property type="molecule type" value="Genomic_DNA"/>
</dbReference>
<evidence type="ECO:0000313" key="2">
    <source>
        <dbReference type="EMBL" id="KAJ7332963.1"/>
    </source>
</evidence>
<protein>
    <submittedName>
        <fullName evidence="2">Uncharacterized protein</fullName>
    </submittedName>
</protein>
<sequence>MSIVSGGTLFTQRSCQAGRHVPKRRKREPPAPFPARSLYAVGVACPKMASRSSSSLAAVAGAVADSAVPTGEELRGAMRRRAEGGSSLSRQ</sequence>
<evidence type="ECO:0000313" key="3">
    <source>
        <dbReference type="Proteomes" id="UP001142489"/>
    </source>
</evidence>
<feature type="region of interest" description="Disordered" evidence="1">
    <location>
        <begin position="1"/>
        <end position="34"/>
    </location>
</feature>
<keyword evidence="3" id="KW-1185">Reference proteome</keyword>
<dbReference type="Proteomes" id="UP001142489">
    <property type="component" value="Unassembled WGS sequence"/>
</dbReference>
<dbReference type="AlphaFoldDB" id="A0A9Q0Y0M7"/>